<reference evidence="2" key="1">
    <citation type="submission" date="2016-01" db="EMBL/GenBank/DDBJ databases">
        <authorList>
            <person name="Mitreva M."/>
            <person name="Pepin K.H."/>
            <person name="Mihindukulasuriya K.A."/>
            <person name="Fulton R."/>
            <person name="Fronick C."/>
            <person name="O'Laughlin M."/>
            <person name="Miner T."/>
            <person name="Herter B."/>
            <person name="Rosa B.A."/>
            <person name="Cordes M."/>
            <person name="Tomlinson C."/>
            <person name="Wollam A."/>
            <person name="Palsikar V.B."/>
            <person name="Mardis E.R."/>
            <person name="Wilson R.K."/>
        </authorList>
    </citation>
    <scope>NUCLEOTIDE SEQUENCE [LARGE SCALE GENOMIC DNA]</scope>
    <source>
        <strain evidence="2">KA00182</strain>
    </source>
</reference>
<evidence type="ECO:0000313" key="2">
    <source>
        <dbReference type="Proteomes" id="UP000070160"/>
    </source>
</evidence>
<keyword evidence="2" id="KW-1185">Reference proteome</keyword>
<dbReference type="STRING" id="1588748.HMPREF3182_00316"/>
<gene>
    <name evidence="1" type="ORF">HMPREF3182_00316</name>
</gene>
<evidence type="ECO:0000313" key="1">
    <source>
        <dbReference type="EMBL" id="KXB92654.1"/>
    </source>
</evidence>
<sequence>MSSIMKARIAYTGSALDNGEMGIRNFTNALLRRLLGFLCGSNGRKIGKVG</sequence>
<comment type="caution">
    <text evidence="1">The sequence shown here is derived from an EMBL/GenBank/DDBJ whole genome shotgun (WGS) entry which is preliminary data.</text>
</comment>
<dbReference type="RefSeq" id="WP_156208643.1">
    <property type="nucleotide sequence ID" value="NZ_KQ960929.1"/>
</dbReference>
<protein>
    <submittedName>
        <fullName evidence="1">Uncharacterized protein</fullName>
    </submittedName>
</protein>
<proteinExistence type="predicted"/>
<dbReference type="EMBL" id="LSDT01000008">
    <property type="protein sequence ID" value="KXB92654.1"/>
    <property type="molecule type" value="Genomic_DNA"/>
</dbReference>
<dbReference type="Proteomes" id="UP000070160">
    <property type="component" value="Unassembled WGS sequence"/>
</dbReference>
<organism evidence="1 2">
    <name type="scientific">Megasphaera hutchinsoni</name>
    <dbReference type="NCBI Taxonomy" id="1588748"/>
    <lineage>
        <taxon>Bacteria</taxon>
        <taxon>Bacillati</taxon>
        <taxon>Bacillota</taxon>
        <taxon>Negativicutes</taxon>
        <taxon>Veillonellales</taxon>
        <taxon>Veillonellaceae</taxon>
        <taxon>Megasphaera</taxon>
    </lineage>
</organism>
<accession>A0A134CKK0</accession>
<name>A0A134CKK0_9FIRM</name>
<dbReference type="AlphaFoldDB" id="A0A134CKK0"/>